<feature type="region of interest" description="Disordered" evidence="2">
    <location>
        <begin position="1"/>
        <end position="187"/>
    </location>
</feature>
<sequence>MNETRFELKKPVAKEDTPASTRGQRATQIQPTLPVESTPPASTASVCPVPSPCGPATYAEWRSSSRSTRRSSTRGPATGIPLGLRLHPTAPPRRMPAASWGDPPGEQPRRAGRGSGAAPGPRQGLCDRCLLRRPAVVSPGVRAPGGGGGPHPEGRHVQARPGGSQGGGSGGISSCAGGGRSQATDPPASFVTMLTCDFSRVAQSESFDEADLRSKLGSAETLLNRGDGEIDALAQECELETARARLSEAQTDLSKQTDEIEKLVRARYDALSLQKKSSAMLASKEAVIDSFRVKTRCLEGEVSDLTSRLEESQNELSESRGQRAGLASKLRDAETLIAGKQAAIESLRSERDRAVSALSSVEGKYSSLLAEHEAVISSRDNAHNAHNEKDRLGREQGAKDAVLKESDDTSTEVVENRRRAPSPVEPNPSRLSMLTRVLMKYLWLRDREMHTRAKAQIEEYYEKNKQGDPNFESLMKRTVGDAYWK</sequence>
<evidence type="ECO:0000313" key="4">
    <source>
        <dbReference type="Proteomes" id="UP000266841"/>
    </source>
</evidence>
<evidence type="ECO:0000256" key="2">
    <source>
        <dbReference type="SAM" id="MobiDB-lite"/>
    </source>
</evidence>
<dbReference type="AlphaFoldDB" id="K0TG86"/>
<feature type="region of interest" description="Disordered" evidence="2">
    <location>
        <begin position="379"/>
        <end position="429"/>
    </location>
</feature>
<dbReference type="EMBL" id="AGNL01005575">
    <property type="protein sequence ID" value="EJK72621.1"/>
    <property type="molecule type" value="Genomic_DNA"/>
</dbReference>
<keyword evidence="1" id="KW-0175">Coiled coil</keyword>
<feature type="compositionally biased region" description="Gly residues" evidence="2">
    <location>
        <begin position="163"/>
        <end position="180"/>
    </location>
</feature>
<dbReference type="Proteomes" id="UP000266841">
    <property type="component" value="Unassembled WGS sequence"/>
</dbReference>
<proteinExistence type="predicted"/>
<feature type="compositionally biased region" description="Basic and acidic residues" evidence="2">
    <location>
        <begin position="1"/>
        <end position="17"/>
    </location>
</feature>
<feature type="coiled-coil region" evidence="1">
    <location>
        <begin position="232"/>
        <end position="266"/>
    </location>
</feature>
<evidence type="ECO:0000256" key="1">
    <source>
        <dbReference type="SAM" id="Coils"/>
    </source>
</evidence>
<dbReference type="Gene3D" id="1.10.287.1490">
    <property type="match status" value="1"/>
</dbReference>
<evidence type="ECO:0008006" key="5">
    <source>
        <dbReference type="Google" id="ProtNLM"/>
    </source>
</evidence>
<feature type="non-terminal residue" evidence="3">
    <location>
        <position position="485"/>
    </location>
</feature>
<protein>
    <recommendedName>
        <fullName evidence="5">GRIP domain-containing protein</fullName>
    </recommendedName>
</protein>
<name>K0TG86_THAOC</name>
<feature type="compositionally biased region" description="Polar residues" evidence="2">
    <location>
        <begin position="18"/>
        <end position="31"/>
    </location>
</feature>
<comment type="caution">
    <text evidence="3">The sequence shown here is derived from an EMBL/GenBank/DDBJ whole genome shotgun (WGS) entry which is preliminary data.</text>
</comment>
<feature type="compositionally biased region" description="Low complexity" evidence="2">
    <location>
        <begin position="132"/>
        <end position="142"/>
    </location>
</feature>
<feature type="coiled-coil region" evidence="1">
    <location>
        <begin position="295"/>
        <end position="350"/>
    </location>
</feature>
<accession>K0TG86</accession>
<feature type="compositionally biased region" description="Basic and acidic residues" evidence="2">
    <location>
        <begin position="379"/>
        <end position="407"/>
    </location>
</feature>
<keyword evidence="4" id="KW-1185">Reference proteome</keyword>
<evidence type="ECO:0000313" key="3">
    <source>
        <dbReference type="EMBL" id="EJK72621.1"/>
    </source>
</evidence>
<organism evidence="3 4">
    <name type="scientific">Thalassiosira oceanica</name>
    <name type="common">Marine diatom</name>
    <dbReference type="NCBI Taxonomy" id="159749"/>
    <lineage>
        <taxon>Eukaryota</taxon>
        <taxon>Sar</taxon>
        <taxon>Stramenopiles</taxon>
        <taxon>Ochrophyta</taxon>
        <taxon>Bacillariophyta</taxon>
        <taxon>Coscinodiscophyceae</taxon>
        <taxon>Thalassiosirophycidae</taxon>
        <taxon>Thalassiosirales</taxon>
        <taxon>Thalassiosiraceae</taxon>
        <taxon>Thalassiosira</taxon>
    </lineage>
</organism>
<reference evidence="3 4" key="1">
    <citation type="journal article" date="2012" name="Genome Biol.">
        <title>Genome and low-iron response of an oceanic diatom adapted to chronic iron limitation.</title>
        <authorList>
            <person name="Lommer M."/>
            <person name="Specht M."/>
            <person name="Roy A.S."/>
            <person name="Kraemer L."/>
            <person name="Andreson R."/>
            <person name="Gutowska M.A."/>
            <person name="Wolf J."/>
            <person name="Bergner S.V."/>
            <person name="Schilhabel M.B."/>
            <person name="Klostermeier U.C."/>
            <person name="Beiko R.G."/>
            <person name="Rosenstiel P."/>
            <person name="Hippler M."/>
            <person name="Laroche J."/>
        </authorList>
    </citation>
    <scope>NUCLEOTIDE SEQUENCE [LARGE SCALE GENOMIC DNA]</scope>
    <source>
        <strain evidence="3 4">CCMP1005</strain>
    </source>
</reference>
<gene>
    <name evidence="3" type="ORF">THAOC_05830</name>
</gene>